<gene>
    <name evidence="3" type="ordered locus">AFE_2466</name>
</gene>
<evidence type="ECO:0000313" key="3">
    <source>
        <dbReference type="EMBL" id="ACK77950.1"/>
    </source>
</evidence>
<keyword evidence="1" id="KW-0067">ATP-binding</keyword>
<dbReference type="EMBL" id="CP001219">
    <property type="protein sequence ID" value="ACK77950.1"/>
    <property type="molecule type" value="Genomic_DNA"/>
</dbReference>
<dbReference type="PANTHER" id="PTHR21621">
    <property type="entry name" value="RIBOSOMAL PROTEIN S6 MODIFICATION PROTEIN"/>
    <property type="match status" value="1"/>
</dbReference>
<dbReference type="STRING" id="243159.AFE_2466"/>
<dbReference type="PaxDb" id="243159-AFE_2466"/>
<evidence type="ECO:0000313" key="4">
    <source>
        <dbReference type="Proteomes" id="UP000001362"/>
    </source>
</evidence>
<dbReference type="AlphaFoldDB" id="B7J703"/>
<dbReference type="Gene3D" id="3.40.50.20">
    <property type="match status" value="1"/>
</dbReference>
<dbReference type="Proteomes" id="UP000001362">
    <property type="component" value="Chromosome"/>
</dbReference>
<protein>
    <recommendedName>
        <fullName evidence="2">ATP-grasp domain-containing protein</fullName>
    </recommendedName>
</protein>
<dbReference type="PANTHER" id="PTHR21621:SF0">
    <property type="entry name" value="BETA-CITRYLGLUTAMATE SYNTHASE B-RELATED"/>
    <property type="match status" value="1"/>
</dbReference>
<sequence>MPKNLIVVDSRRDWPADDFDIPVITAIDYLRRKYQPEDRRTRVINLCRNLEYGGVGYYCSLLGEARGHHVLPEVRTLLEVRRQSLYRPGLADLQPLLEKATENLQKEVGSTYVLRIFFGWTADGPMQGLARELFEHLPMPALEVQLRANGVWRIQRVCALPIGDLDAVEKAELRAALQHYLARRRRKSKPAGCKPAERMRYDLAILHDPREVLPPSSSRTLKHFVRIGKRLGIHVELIQRRDYGRLAEFDALFIRETTRIDHHTYEFARKAEQEGLVVIDDPDSILRCTNKVYLTEILRAHQVPILETVIIRKTDLRRLEKRLSYPFVLKVPDGSFSRGVRKVTDPETLRKVAAELFADSDLLLAQPYCYTPFDWRIGMLDRQPLFACQYFMSSNHWQIVRHLDNGRALQGGFRTIPLHEAPALVLQTAVRAANLIGDGLYGVDLKETSEGVFVVEVNDNPNIDRGIEDGVMGDVLYETVLRSLIRRMETSHGRPGTGWPANGGAMEIKRPCLRTTIL</sequence>
<keyword evidence="4" id="KW-1185">Reference proteome</keyword>
<reference evidence="3 4" key="1">
    <citation type="journal article" date="2008" name="BMC Genomics">
        <title>Acidithiobacillus ferrooxidans metabolism: from genome sequence to industrial applications.</title>
        <authorList>
            <person name="Valdes J."/>
            <person name="Pedroso I."/>
            <person name="Quatrini R."/>
            <person name="Dodson R.J."/>
            <person name="Tettelin H."/>
            <person name="Blake R.II."/>
            <person name="Eisen J.A."/>
            <person name="Holmes D.S."/>
        </authorList>
    </citation>
    <scope>NUCLEOTIDE SEQUENCE [LARGE SCALE GENOMIC DNA]</scope>
    <source>
        <strain evidence="4">ATCC 23270 / DSM 14882 / CIP 104768 / NCIMB 8455</strain>
    </source>
</reference>
<organism evidence="3 4">
    <name type="scientific">Acidithiobacillus ferrooxidans (strain ATCC 23270 / DSM 14882 / CIP 104768 / NCIMB 8455)</name>
    <name type="common">Ferrobacillus ferrooxidans (strain ATCC 23270)</name>
    <dbReference type="NCBI Taxonomy" id="243159"/>
    <lineage>
        <taxon>Bacteria</taxon>
        <taxon>Pseudomonadati</taxon>
        <taxon>Pseudomonadota</taxon>
        <taxon>Acidithiobacillia</taxon>
        <taxon>Acidithiobacillales</taxon>
        <taxon>Acidithiobacillaceae</taxon>
        <taxon>Acidithiobacillus</taxon>
    </lineage>
</organism>
<evidence type="ECO:0000259" key="2">
    <source>
        <dbReference type="PROSITE" id="PS50975"/>
    </source>
</evidence>
<dbReference type="GO" id="GO:0018169">
    <property type="term" value="F:ribosomal S6-glutamic acid ligase activity"/>
    <property type="evidence" value="ECO:0007669"/>
    <property type="project" value="TreeGrafter"/>
</dbReference>
<dbReference type="GO" id="GO:0046872">
    <property type="term" value="F:metal ion binding"/>
    <property type="evidence" value="ECO:0007669"/>
    <property type="project" value="InterPro"/>
</dbReference>
<dbReference type="GO" id="GO:0005737">
    <property type="term" value="C:cytoplasm"/>
    <property type="evidence" value="ECO:0007669"/>
    <property type="project" value="TreeGrafter"/>
</dbReference>
<dbReference type="InterPro" id="IPR011761">
    <property type="entry name" value="ATP-grasp"/>
</dbReference>
<evidence type="ECO:0000256" key="1">
    <source>
        <dbReference type="PROSITE-ProRule" id="PRU00409"/>
    </source>
</evidence>
<dbReference type="Gene3D" id="3.30.470.20">
    <property type="entry name" value="ATP-grasp fold, B domain"/>
    <property type="match status" value="1"/>
</dbReference>
<feature type="domain" description="ATP-grasp" evidence="2">
    <location>
        <begin position="295"/>
        <end position="485"/>
    </location>
</feature>
<dbReference type="GO" id="GO:0005524">
    <property type="term" value="F:ATP binding"/>
    <property type="evidence" value="ECO:0007669"/>
    <property type="project" value="UniProtKB-UniRule"/>
</dbReference>
<keyword evidence="1" id="KW-0547">Nucleotide-binding</keyword>
<dbReference type="GO" id="GO:0009432">
    <property type="term" value="P:SOS response"/>
    <property type="evidence" value="ECO:0007669"/>
    <property type="project" value="TreeGrafter"/>
</dbReference>
<dbReference type="RefSeq" id="WP_012537209.1">
    <property type="nucleotide sequence ID" value="NC_011761.1"/>
</dbReference>
<dbReference type="KEGG" id="afr:AFE_2466"/>
<dbReference type="Pfam" id="PF14401">
    <property type="entry name" value="RLAN"/>
    <property type="match status" value="1"/>
</dbReference>
<dbReference type="HOGENOM" id="CLU_016765_0_0_6"/>
<dbReference type="eggNOG" id="COG0189">
    <property type="taxonomic scope" value="Bacteria"/>
</dbReference>
<dbReference type="InterPro" id="IPR025839">
    <property type="entry name" value="RLAN_dom"/>
</dbReference>
<dbReference type="PROSITE" id="PS50975">
    <property type="entry name" value="ATP_GRASP"/>
    <property type="match status" value="1"/>
</dbReference>
<accession>B7J703</accession>
<dbReference type="SUPFAM" id="SSF56059">
    <property type="entry name" value="Glutathione synthetase ATP-binding domain-like"/>
    <property type="match status" value="1"/>
</dbReference>
<proteinExistence type="predicted"/>
<dbReference type="GeneID" id="65281533"/>
<name>B7J703_ACIF2</name>